<dbReference type="OMA" id="RTENCTP"/>
<comment type="subcellular location">
    <subcellularLocation>
        <location evidence="1">Membrane</location>
        <topology evidence="1">Multi-pass membrane protein</topology>
    </subcellularLocation>
</comment>
<evidence type="ECO:0000256" key="7">
    <source>
        <dbReference type="SAM" id="SignalP"/>
    </source>
</evidence>
<dbReference type="GO" id="GO:0005829">
    <property type="term" value="C:cytosol"/>
    <property type="evidence" value="ECO:0007669"/>
    <property type="project" value="GOC"/>
</dbReference>
<feature type="chain" id="PRO_5040210588" description="GOST seven transmembrane domain-containing protein" evidence="7">
    <location>
        <begin position="18"/>
        <end position="577"/>
    </location>
</feature>
<feature type="transmembrane region" description="Helical" evidence="6">
    <location>
        <begin position="340"/>
        <end position="359"/>
    </location>
</feature>
<dbReference type="InterPro" id="IPR009637">
    <property type="entry name" value="GPR107/GPR108-like"/>
</dbReference>
<feature type="signal peptide" evidence="7">
    <location>
        <begin position="1"/>
        <end position="17"/>
    </location>
</feature>
<accession>A0A9Q0RJ98</accession>
<comment type="caution">
    <text evidence="9">The sequence shown here is derived from an EMBL/GenBank/DDBJ whole genome shotgun (WGS) entry which is preliminary data.</text>
</comment>
<dbReference type="GO" id="GO:0042147">
    <property type="term" value="P:retrograde transport, endosome to Golgi"/>
    <property type="evidence" value="ECO:0007669"/>
    <property type="project" value="TreeGrafter"/>
</dbReference>
<feature type="transmembrane region" description="Helical" evidence="6">
    <location>
        <begin position="299"/>
        <end position="328"/>
    </location>
</feature>
<feature type="transmembrane region" description="Helical" evidence="6">
    <location>
        <begin position="266"/>
        <end position="287"/>
    </location>
</feature>
<feature type="transmembrane region" description="Helical" evidence="6">
    <location>
        <begin position="371"/>
        <end position="389"/>
    </location>
</feature>
<feature type="transmembrane region" description="Helical" evidence="6">
    <location>
        <begin position="234"/>
        <end position="254"/>
    </location>
</feature>
<keyword evidence="2 6" id="KW-0812">Transmembrane</keyword>
<evidence type="ECO:0000313" key="9">
    <source>
        <dbReference type="EMBL" id="KAJ6217748.1"/>
    </source>
</evidence>
<gene>
    <name evidence="9" type="ORF">RDWZM_008905</name>
</gene>
<protein>
    <recommendedName>
        <fullName evidence="8">GOST seven transmembrane domain-containing protein</fullName>
    </recommendedName>
</protein>
<dbReference type="Proteomes" id="UP001142055">
    <property type="component" value="Chromosome 3"/>
</dbReference>
<feature type="domain" description="GOST seven transmembrane" evidence="8">
    <location>
        <begin position="232"/>
        <end position="477"/>
    </location>
</feature>
<proteinExistence type="predicted"/>
<dbReference type="AlphaFoldDB" id="A0A9Q0RJ98"/>
<dbReference type="PANTHER" id="PTHR21229:SF1">
    <property type="entry name" value="GH17801P"/>
    <property type="match status" value="1"/>
</dbReference>
<evidence type="ECO:0000256" key="5">
    <source>
        <dbReference type="ARBA" id="ARBA00023136"/>
    </source>
</evidence>
<dbReference type="GO" id="GO:0016020">
    <property type="term" value="C:membrane"/>
    <property type="evidence" value="ECO:0007669"/>
    <property type="project" value="UniProtKB-SubCell"/>
</dbReference>
<dbReference type="EMBL" id="JAPWDV010000003">
    <property type="protein sequence ID" value="KAJ6217748.1"/>
    <property type="molecule type" value="Genomic_DNA"/>
</dbReference>
<evidence type="ECO:0000256" key="4">
    <source>
        <dbReference type="ARBA" id="ARBA00022989"/>
    </source>
</evidence>
<dbReference type="GO" id="GO:0005794">
    <property type="term" value="C:Golgi apparatus"/>
    <property type="evidence" value="ECO:0007669"/>
    <property type="project" value="TreeGrafter"/>
</dbReference>
<evidence type="ECO:0000256" key="3">
    <source>
        <dbReference type="ARBA" id="ARBA00022729"/>
    </source>
</evidence>
<dbReference type="PANTHER" id="PTHR21229">
    <property type="entry name" value="LUNG SEVEN TRANSMEMBRANE RECEPTOR"/>
    <property type="match status" value="1"/>
</dbReference>
<evidence type="ECO:0000256" key="2">
    <source>
        <dbReference type="ARBA" id="ARBA00022692"/>
    </source>
</evidence>
<sequence length="577" mass="66631">MWKPLFVLSIAATVVVAFPDLGKWSFSVKEKSCHFFSTHSALYANSSITVKISCNPSHETTSPSKINIGWVLRASPCFEEYLGSEISLPEYLKWYYYCPASMMGDFGYKTIKYLKTEEIELSCDEYINLTPLYQRATFIDETINSTTSSQCQPSQQYCESSSSDFNLYFTRKHDSIAQHTIKNGLTITVPEDNLYLFLVYIRSHNLKDRFNVTVDVNFQTKSGHFLSAVDYPLLSFYALMSCLYVFYAIAWLIVSMIQWKELLRIQFCIAIVILLGMLEKAIFYGVYQSLNSDGVLNRNIFYLAEIFSCLKRTLARILVIIVSCGFEIVKPHLGNTLNKIVSVGLLYFILGTLEATLRIYKPKNDPSNQTLVAGIPLALLDSTICWWIFSNLVQTTKILRLRRNLIKLELFNHFTNVLVFAVLASIVFMIWQIHIHKFTSCLTDWKNLWFDEAYWHILFSIILLAIMILWRPTNNNQRYAFTPLLDISDDEDEEKEKSIHRFNESSDVKIRSQRNSVSNDIELVEKTEETALSNETVNNLKWIEENISTTLIDTSLPNLIDSDEELLNTRFEISKMQ</sequence>
<keyword evidence="3 7" id="KW-0732">Signal</keyword>
<evidence type="ECO:0000256" key="6">
    <source>
        <dbReference type="SAM" id="Phobius"/>
    </source>
</evidence>
<dbReference type="InterPro" id="IPR053937">
    <property type="entry name" value="GOST_TM"/>
</dbReference>
<reference evidence="9" key="1">
    <citation type="submission" date="2022-12" db="EMBL/GenBank/DDBJ databases">
        <title>Genome assemblies of Blomia tropicalis.</title>
        <authorList>
            <person name="Cui Y."/>
        </authorList>
    </citation>
    <scope>NUCLEOTIDE SEQUENCE</scope>
    <source>
        <tissue evidence="9">Adult mites</tissue>
    </source>
</reference>
<dbReference type="Pfam" id="PF06814">
    <property type="entry name" value="GOST_TM"/>
    <property type="match status" value="1"/>
</dbReference>
<feature type="transmembrane region" description="Helical" evidence="6">
    <location>
        <begin position="410"/>
        <end position="433"/>
    </location>
</feature>
<evidence type="ECO:0000259" key="8">
    <source>
        <dbReference type="Pfam" id="PF06814"/>
    </source>
</evidence>
<name>A0A9Q0RJ98_BLOTA</name>
<feature type="transmembrane region" description="Helical" evidence="6">
    <location>
        <begin position="453"/>
        <end position="470"/>
    </location>
</feature>
<keyword evidence="5 6" id="KW-0472">Membrane</keyword>
<evidence type="ECO:0000313" key="10">
    <source>
        <dbReference type="Proteomes" id="UP001142055"/>
    </source>
</evidence>
<organism evidence="9 10">
    <name type="scientific">Blomia tropicalis</name>
    <name type="common">Mite</name>
    <dbReference type="NCBI Taxonomy" id="40697"/>
    <lineage>
        <taxon>Eukaryota</taxon>
        <taxon>Metazoa</taxon>
        <taxon>Ecdysozoa</taxon>
        <taxon>Arthropoda</taxon>
        <taxon>Chelicerata</taxon>
        <taxon>Arachnida</taxon>
        <taxon>Acari</taxon>
        <taxon>Acariformes</taxon>
        <taxon>Sarcoptiformes</taxon>
        <taxon>Astigmata</taxon>
        <taxon>Glycyphagoidea</taxon>
        <taxon>Echimyopodidae</taxon>
        <taxon>Blomia</taxon>
    </lineage>
</organism>
<keyword evidence="4 6" id="KW-1133">Transmembrane helix</keyword>
<keyword evidence="10" id="KW-1185">Reference proteome</keyword>
<evidence type="ECO:0000256" key="1">
    <source>
        <dbReference type="ARBA" id="ARBA00004141"/>
    </source>
</evidence>